<reference evidence="2" key="2">
    <citation type="journal article" date="2024" name="Plant">
        <title>Genomic evolution and insights into agronomic trait innovations of Sesamum species.</title>
        <authorList>
            <person name="Miao H."/>
            <person name="Wang L."/>
            <person name="Qu L."/>
            <person name="Liu H."/>
            <person name="Sun Y."/>
            <person name="Le M."/>
            <person name="Wang Q."/>
            <person name="Wei S."/>
            <person name="Zheng Y."/>
            <person name="Lin W."/>
            <person name="Duan Y."/>
            <person name="Cao H."/>
            <person name="Xiong S."/>
            <person name="Wang X."/>
            <person name="Wei L."/>
            <person name="Li C."/>
            <person name="Ma Q."/>
            <person name="Ju M."/>
            <person name="Zhao R."/>
            <person name="Li G."/>
            <person name="Mu C."/>
            <person name="Tian Q."/>
            <person name="Mei H."/>
            <person name="Zhang T."/>
            <person name="Gao T."/>
            <person name="Zhang H."/>
        </authorList>
    </citation>
    <scope>NUCLEOTIDE SEQUENCE</scope>
    <source>
        <strain evidence="2">3651</strain>
    </source>
</reference>
<feature type="region of interest" description="Disordered" evidence="1">
    <location>
        <begin position="78"/>
        <end position="97"/>
    </location>
</feature>
<feature type="compositionally biased region" description="Basic and acidic residues" evidence="1">
    <location>
        <begin position="78"/>
        <end position="91"/>
    </location>
</feature>
<evidence type="ECO:0000256" key="1">
    <source>
        <dbReference type="SAM" id="MobiDB-lite"/>
    </source>
</evidence>
<feature type="region of interest" description="Disordered" evidence="1">
    <location>
        <begin position="110"/>
        <end position="130"/>
    </location>
</feature>
<sequence>MTNMFTQSTVFFAALLGSNNKLEAVLFWTTFEYVFFTIGAAGVGGGGGSAGGESAELTPSHRCESTVEKYGGCRPVRENQKEMEEEAKPAADGKANNEVGAMVCESHTLSEARGGVGRSPLEDEGLLGSG</sequence>
<keyword evidence="3" id="KW-1185">Reference proteome</keyword>
<evidence type="ECO:0000313" key="3">
    <source>
        <dbReference type="Proteomes" id="UP001293254"/>
    </source>
</evidence>
<protein>
    <submittedName>
        <fullName evidence="2">Uncharacterized protein</fullName>
    </submittedName>
</protein>
<evidence type="ECO:0000313" key="2">
    <source>
        <dbReference type="EMBL" id="KAK4424847.1"/>
    </source>
</evidence>
<organism evidence="2 3">
    <name type="scientific">Sesamum alatum</name>
    <dbReference type="NCBI Taxonomy" id="300844"/>
    <lineage>
        <taxon>Eukaryota</taxon>
        <taxon>Viridiplantae</taxon>
        <taxon>Streptophyta</taxon>
        <taxon>Embryophyta</taxon>
        <taxon>Tracheophyta</taxon>
        <taxon>Spermatophyta</taxon>
        <taxon>Magnoliopsida</taxon>
        <taxon>eudicotyledons</taxon>
        <taxon>Gunneridae</taxon>
        <taxon>Pentapetalae</taxon>
        <taxon>asterids</taxon>
        <taxon>lamiids</taxon>
        <taxon>Lamiales</taxon>
        <taxon>Pedaliaceae</taxon>
        <taxon>Sesamum</taxon>
    </lineage>
</organism>
<dbReference type="AlphaFoldDB" id="A0AAE2CJW5"/>
<reference evidence="2" key="1">
    <citation type="submission" date="2020-06" db="EMBL/GenBank/DDBJ databases">
        <authorList>
            <person name="Li T."/>
            <person name="Hu X."/>
            <person name="Zhang T."/>
            <person name="Song X."/>
            <person name="Zhang H."/>
            <person name="Dai N."/>
            <person name="Sheng W."/>
            <person name="Hou X."/>
            <person name="Wei L."/>
        </authorList>
    </citation>
    <scope>NUCLEOTIDE SEQUENCE</scope>
    <source>
        <strain evidence="2">3651</strain>
        <tissue evidence="2">Leaf</tissue>
    </source>
</reference>
<dbReference type="Proteomes" id="UP001293254">
    <property type="component" value="Unassembled WGS sequence"/>
</dbReference>
<accession>A0AAE2CJW5</accession>
<name>A0AAE2CJW5_9LAMI</name>
<dbReference type="EMBL" id="JACGWO010000006">
    <property type="protein sequence ID" value="KAK4424847.1"/>
    <property type="molecule type" value="Genomic_DNA"/>
</dbReference>
<comment type="caution">
    <text evidence="2">The sequence shown here is derived from an EMBL/GenBank/DDBJ whole genome shotgun (WGS) entry which is preliminary data.</text>
</comment>
<gene>
    <name evidence="2" type="ORF">Salat_1678300</name>
</gene>
<proteinExistence type="predicted"/>